<dbReference type="Gene3D" id="3.30.230.70">
    <property type="entry name" value="GHMP Kinase, N-terminal domain"/>
    <property type="match status" value="1"/>
</dbReference>
<keyword evidence="5" id="KW-1185">Reference proteome</keyword>
<dbReference type="InterPro" id="IPR004330">
    <property type="entry name" value="FAR1_DNA_bnd_dom"/>
</dbReference>
<dbReference type="OMA" id="FRAFMEI"/>
<evidence type="ECO:0000259" key="2">
    <source>
        <dbReference type="Pfam" id="PF03725"/>
    </source>
</evidence>
<feature type="domain" description="MULE transposase" evidence="3">
    <location>
        <begin position="248"/>
        <end position="343"/>
    </location>
</feature>
<feature type="domain" description="FAR1" evidence="1">
    <location>
        <begin position="46"/>
        <end position="132"/>
    </location>
</feature>
<dbReference type="Proteomes" id="UP000655225">
    <property type="component" value="Unassembled WGS sequence"/>
</dbReference>
<evidence type="ECO:0008006" key="6">
    <source>
        <dbReference type="Google" id="ProtNLM"/>
    </source>
</evidence>
<organism evidence="4 5">
    <name type="scientific">Tetracentron sinense</name>
    <name type="common">Spur-leaf</name>
    <dbReference type="NCBI Taxonomy" id="13715"/>
    <lineage>
        <taxon>Eukaryota</taxon>
        <taxon>Viridiplantae</taxon>
        <taxon>Streptophyta</taxon>
        <taxon>Embryophyta</taxon>
        <taxon>Tracheophyta</taxon>
        <taxon>Spermatophyta</taxon>
        <taxon>Magnoliopsida</taxon>
        <taxon>Trochodendrales</taxon>
        <taxon>Trochodendraceae</taxon>
        <taxon>Tetracentron</taxon>
    </lineage>
</organism>
<name>A0A834YKX3_TETSI</name>
<gene>
    <name evidence="4" type="ORF">HHK36_027290</name>
</gene>
<dbReference type="Pfam" id="PF10551">
    <property type="entry name" value="MULE"/>
    <property type="match status" value="1"/>
</dbReference>
<dbReference type="CDD" id="cd22744">
    <property type="entry name" value="OTU"/>
    <property type="match status" value="1"/>
</dbReference>
<accession>A0A834YKX3</accession>
<dbReference type="Pfam" id="PF03725">
    <property type="entry name" value="RNase_PH_C"/>
    <property type="match status" value="1"/>
</dbReference>
<protein>
    <recommendedName>
        <fullName evidence="6">Protein FAR1-RELATED SEQUENCE</fullName>
    </recommendedName>
</protein>
<dbReference type="OrthoDB" id="4327540at2759"/>
<evidence type="ECO:0000259" key="1">
    <source>
        <dbReference type="Pfam" id="PF03101"/>
    </source>
</evidence>
<dbReference type="PANTHER" id="PTHR31569">
    <property type="entry name" value="SWIM-TYPE DOMAIN-CONTAINING PROTEIN"/>
    <property type="match status" value="1"/>
</dbReference>
<dbReference type="InterPro" id="IPR027408">
    <property type="entry name" value="PNPase/RNase_PH_dom_sf"/>
</dbReference>
<evidence type="ECO:0000313" key="4">
    <source>
        <dbReference type="EMBL" id="KAF8388613.1"/>
    </source>
</evidence>
<dbReference type="EMBL" id="JABCRI010000020">
    <property type="protein sequence ID" value="KAF8388613.1"/>
    <property type="molecule type" value="Genomic_DNA"/>
</dbReference>
<sequence>MSAEISFSDEIKIEPFTGPIEVNVADQFSTNKVFEQRNDLIKWAQEVANGLGFILTIQKSDGLNSRPCPRVFLGCDRSGSYREKQASSTRMKKGIRRSSTKRCGCPFSLKAKKVNGLDQWKVEVVCGVHNHKGSSYLEGHSFAGKLNMEQKKILKDMSRVGIKPRDVLRTIKKKDPINVTTIRTIYNARAAIRLEELGGKTPIQHLFKCLNDLGYVTFHRMDEKNKNLTDLFFSHPTSVKLSRAFPNVFLLDCTYKTNRFRLPLLSIVGVTSTDRTFFSAFAFLSSETEVSYTWALESFKSVLNPKSLPLVLVTDRELALINAIKTVFPTSKNLLCLWHISKNVLANCKKCFNEEEIFDKFMQDWNALARSPTEADYNHALMSMTRDFSLYPKVFAYIMLTWLNPYKEFFVSAWTDQYFHIGASSDHSLFIKKSERDVVGDGHCGFRAVAGLMGMGEEGWRKVRTDLAYELQKHSEQYANLFGDLQREESPWLLEPWMDPKNGDTFKSDPDIYSLDADGALFDAALLSQLLPFLIFTVVLIASYGRWLHIPAVSLNDDGRFVAVSEHGEGKQAKETVNKEKRKLALDCIPFSLTCLLYKKYILADPTAEEESIMETLVTVVLDSSNQLVSLYKPGGPVLAYTSAVKVCIHLLLSSKFDGSRLHMSNATGYSTPKHVPLWELLWFSVVANMSITGMNLSFMLNSGSEDGCGGGHCRRGVCTVTDVKVNAKGFLCACVAILSTSLQ</sequence>
<reference evidence="4 5" key="1">
    <citation type="submission" date="2020-04" db="EMBL/GenBank/DDBJ databases">
        <title>Plant Genome Project.</title>
        <authorList>
            <person name="Zhang R.-G."/>
        </authorList>
    </citation>
    <scope>NUCLEOTIDE SEQUENCE [LARGE SCALE GENOMIC DNA]</scope>
    <source>
        <strain evidence="4">YNK0</strain>
        <tissue evidence="4">Leaf</tissue>
    </source>
</reference>
<dbReference type="SUPFAM" id="SSF55666">
    <property type="entry name" value="Ribonuclease PH domain 2-like"/>
    <property type="match status" value="1"/>
</dbReference>
<dbReference type="Gene3D" id="3.90.70.80">
    <property type="match status" value="1"/>
</dbReference>
<proteinExistence type="predicted"/>
<feature type="domain" description="Exoribonuclease phosphorolytic" evidence="2">
    <location>
        <begin position="589"/>
        <end position="637"/>
    </location>
</feature>
<dbReference type="InterPro" id="IPR036345">
    <property type="entry name" value="ExoRNase_PH_dom2_sf"/>
</dbReference>
<dbReference type="Pfam" id="PF03101">
    <property type="entry name" value="FAR1"/>
    <property type="match status" value="1"/>
</dbReference>
<dbReference type="InterPro" id="IPR052579">
    <property type="entry name" value="Zinc_finger_SWIM"/>
</dbReference>
<dbReference type="InterPro" id="IPR018289">
    <property type="entry name" value="MULE_transposase_dom"/>
</dbReference>
<evidence type="ECO:0000313" key="5">
    <source>
        <dbReference type="Proteomes" id="UP000655225"/>
    </source>
</evidence>
<comment type="caution">
    <text evidence="4">The sequence shown here is derived from an EMBL/GenBank/DDBJ whole genome shotgun (WGS) entry which is preliminary data.</text>
</comment>
<dbReference type="AlphaFoldDB" id="A0A834YKX3"/>
<evidence type="ECO:0000259" key="3">
    <source>
        <dbReference type="Pfam" id="PF10551"/>
    </source>
</evidence>
<dbReference type="InterPro" id="IPR015847">
    <property type="entry name" value="ExoRNase_PH_dom2"/>
</dbReference>
<dbReference type="PANTHER" id="PTHR31569:SF4">
    <property type="entry name" value="SWIM-TYPE DOMAIN-CONTAINING PROTEIN"/>
    <property type="match status" value="1"/>
</dbReference>